<evidence type="ECO:0000313" key="2">
    <source>
        <dbReference type="Proteomes" id="UP000077315"/>
    </source>
</evidence>
<dbReference type="InParanoid" id="A0A162XM60"/>
<dbReference type="AlphaFoldDB" id="A0A162XM60"/>
<dbReference type="RefSeq" id="XP_018293735.1">
    <property type="nucleotide sequence ID" value="XM_018435527.1"/>
</dbReference>
<keyword evidence="2" id="KW-1185">Reference proteome</keyword>
<proteinExistence type="predicted"/>
<dbReference type="EMBL" id="KV440977">
    <property type="protein sequence ID" value="OAD75695.1"/>
    <property type="molecule type" value="Genomic_DNA"/>
</dbReference>
<dbReference type="PANTHER" id="PTHR46579">
    <property type="entry name" value="F5/8 TYPE C DOMAIN-CONTAINING PROTEIN-RELATED"/>
    <property type="match status" value="1"/>
</dbReference>
<dbReference type="VEuPathDB" id="FungiDB:PHYBLDRAFT_166923"/>
<dbReference type="Proteomes" id="UP000077315">
    <property type="component" value="Unassembled WGS sequence"/>
</dbReference>
<name>A0A162XM60_PHYB8</name>
<organism evidence="1 2">
    <name type="scientific">Phycomyces blakesleeanus (strain ATCC 8743b / DSM 1359 / FGSC 10004 / NBRC 33097 / NRRL 1555)</name>
    <dbReference type="NCBI Taxonomy" id="763407"/>
    <lineage>
        <taxon>Eukaryota</taxon>
        <taxon>Fungi</taxon>
        <taxon>Fungi incertae sedis</taxon>
        <taxon>Mucoromycota</taxon>
        <taxon>Mucoromycotina</taxon>
        <taxon>Mucoromycetes</taxon>
        <taxon>Mucorales</taxon>
        <taxon>Phycomycetaceae</taxon>
        <taxon>Phycomyces</taxon>
    </lineage>
</organism>
<gene>
    <name evidence="1" type="ORF">PHYBLDRAFT_166923</name>
</gene>
<sequence>MDIWIANNLLDDKDFVEMQKEANRMVLSVGYTNLKINIGKKFPFMKADEWKAWCLIYSPVLLKTCLQDYLLSNSIQFVNACRELMKPTYKSLEEFCVGCEDFYKPDVFTQNMHLHLHLKEMIEDFGLIYGFWLFSFEHYNGVLKWFETNQKSGFENIYMKRFLESCYNGDVCQTHLSNVISPLLLSLFLKLSGHKIYNPALLPHPLILSLFHLPSFLQSAEKPSKQIFGNEPLPLSTLLLCLKPPTTMRKSEYNCLLNFYKIKYDDDSLCSAKTTITNCWFVNDQNQKISSINLLGQVYTGGEGLVVRGSHIQVKFIEKSGDSKERHAGRIKYLFLHDFTPNLTHTNLSPCHNPQHIFVLVEWYNIPCYQPRLKQGIELYEPAFLKYDYDNILPVHRILLPIAIGSHVSDSGAAKVVVIHLPRKLYT</sequence>
<dbReference type="PANTHER" id="PTHR46579:SF2">
    <property type="entry name" value="C2H2-TYPE DOMAIN-CONTAINING PROTEIN"/>
    <property type="match status" value="1"/>
</dbReference>
<evidence type="ECO:0000313" key="1">
    <source>
        <dbReference type="EMBL" id="OAD75695.1"/>
    </source>
</evidence>
<reference evidence="2" key="1">
    <citation type="submission" date="2015-06" db="EMBL/GenBank/DDBJ databases">
        <title>Expansion of signal transduction pathways in fungi by whole-genome duplication.</title>
        <authorList>
            <consortium name="DOE Joint Genome Institute"/>
            <person name="Corrochano L.M."/>
            <person name="Kuo A."/>
            <person name="Marcet-Houben M."/>
            <person name="Polaino S."/>
            <person name="Salamov A."/>
            <person name="Villalobos J.M."/>
            <person name="Alvarez M.I."/>
            <person name="Avalos J."/>
            <person name="Benito E.P."/>
            <person name="Benoit I."/>
            <person name="Burger G."/>
            <person name="Camino L.P."/>
            <person name="Canovas D."/>
            <person name="Cerda-Olmedo E."/>
            <person name="Cheng J.-F."/>
            <person name="Dominguez A."/>
            <person name="Elias M."/>
            <person name="Eslava A.P."/>
            <person name="Glaser F."/>
            <person name="Grimwood J."/>
            <person name="Gutierrez G."/>
            <person name="Heitman J."/>
            <person name="Henrissat B."/>
            <person name="Iturriaga E.A."/>
            <person name="Lang B.F."/>
            <person name="Lavin J.L."/>
            <person name="Lee S."/>
            <person name="Li W."/>
            <person name="Lindquist E."/>
            <person name="Lopez-Garcia S."/>
            <person name="Luque E.M."/>
            <person name="Marcos A.T."/>
            <person name="Martin J."/>
            <person name="McCluskey K."/>
            <person name="Medina H.R."/>
            <person name="Miralles-Duran A."/>
            <person name="Miyazaki A."/>
            <person name="Munoz-Torres E."/>
            <person name="Oguiza J.A."/>
            <person name="Ohm R."/>
            <person name="Olmedo M."/>
            <person name="Orejas M."/>
            <person name="Ortiz-Castellanos L."/>
            <person name="Pisabarro A.G."/>
            <person name="Rodriguez-Romero J."/>
            <person name="Ruiz-Herrera J."/>
            <person name="Ruiz-Vazquez R."/>
            <person name="Sanz C."/>
            <person name="Schackwitz W."/>
            <person name="Schmutz J."/>
            <person name="Shahriari M."/>
            <person name="Shelest E."/>
            <person name="Silva-Franco F."/>
            <person name="Soanes D."/>
            <person name="Syed K."/>
            <person name="Tagua V.G."/>
            <person name="Talbot N.J."/>
            <person name="Thon M."/>
            <person name="De vries R.P."/>
            <person name="Wiebenga A."/>
            <person name="Yadav J.S."/>
            <person name="Braun E.L."/>
            <person name="Baker S."/>
            <person name="Garre V."/>
            <person name="Horwitz B."/>
            <person name="Torres-Martinez S."/>
            <person name="Idnurm A."/>
            <person name="Herrera-Estrella A."/>
            <person name="Gabaldon T."/>
            <person name="Grigoriev I.V."/>
        </authorList>
    </citation>
    <scope>NUCLEOTIDE SEQUENCE [LARGE SCALE GENOMIC DNA]</scope>
    <source>
        <strain evidence="2">NRRL 1555(-)</strain>
    </source>
</reference>
<protein>
    <submittedName>
        <fullName evidence="1">Uncharacterized protein</fullName>
    </submittedName>
</protein>
<accession>A0A162XM60</accession>
<dbReference type="GeneID" id="28996433"/>